<name>A0A151UD20_CAJCA</name>
<dbReference type="Gene3D" id="1.20.1050.10">
    <property type="match status" value="1"/>
</dbReference>
<dbReference type="InterPro" id="IPR036282">
    <property type="entry name" value="Glutathione-S-Trfase_C_sf"/>
</dbReference>
<accession>A0A151UD20</accession>
<feature type="non-terminal residue" evidence="1">
    <location>
        <position position="1"/>
    </location>
</feature>
<dbReference type="AlphaFoldDB" id="A0A151UD20"/>
<dbReference type="EMBL" id="CM003603">
    <property type="protein sequence ID" value="KYP77183.1"/>
    <property type="molecule type" value="Genomic_DNA"/>
</dbReference>
<gene>
    <name evidence="1" type="ORF">KK1_021457</name>
</gene>
<sequence length="66" mass="7804">LVDITYECLGLWMESLKQIVKIKLIKSNKFARLHAWKKNIKQVLSIKEYLPDHEKCSSTLKREGME</sequence>
<evidence type="ECO:0000313" key="1">
    <source>
        <dbReference type="EMBL" id="KYP77183.1"/>
    </source>
</evidence>
<dbReference type="SUPFAM" id="SSF47616">
    <property type="entry name" value="GST C-terminal domain-like"/>
    <property type="match status" value="1"/>
</dbReference>
<keyword evidence="2" id="KW-1185">Reference proteome</keyword>
<proteinExistence type="predicted"/>
<dbReference type="Proteomes" id="UP000075243">
    <property type="component" value="Chromosome 1"/>
</dbReference>
<organism evidence="1 2">
    <name type="scientific">Cajanus cajan</name>
    <name type="common">Pigeon pea</name>
    <name type="synonym">Cajanus indicus</name>
    <dbReference type="NCBI Taxonomy" id="3821"/>
    <lineage>
        <taxon>Eukaryota</taxon>
        <taxon>Viridiplantae</taxon>
        <taxon>Streptophyta</taxon>
        <taxon>Embryophyta</taxon>
        <taxon>Tracheophyta</taxon>
        <taxon>Spermatophyta</taxon>
        <taxon>Magnoliopsida</taxon>
        <taxon>eudicotyledons</taxon>
        <taxon>Gunneridae</taxon>
        <taxon>Pentapetalae</taxon>
        <taxon>rosids</taxon>
        <taxon>fabids</taxon>
        <taxon>Fabales</taxon>
        <taxon>Fabaceae</taxon>
        <taxon>Papilionoideae</taxon>
        <taxon>50 kb inversion clade</taxon>
        <taxon>NPAAA clade</taxon>
        <taxon>indigoferoid/millettioid clade</taxon>
        <taxon>Phaseoleae</taxon>
        <taxon>Cajanus</taxon>
    </lineage>
</organism>
<protein>
    <submittedName>
        <fullName evidence="1">Uncharacterized protein</fullName>
    </submittedName>
</protein>
<dbReference type="Gramene" id="C.cajan_20835.t">
    <property type="protein sequence ID" value="C.cajan_20835.t.cds1"/>
    <property type="gene ID" value="C.cajan_20835"/>
</dbReference>
<reference evidence="1 2" key="1">
    <citation type="journal article" date="2012" name="Nat. Biotechnol.">
        <title>Draft genome sequence of pigeonpea (Cajanus cajan), an orphan legume crop of resource-poor farmers.</title>
        <authorList>
            <person name="Varshney R.K."/>
            <person name="Chen W."/>
            <person name="Li Y."/>
            <person name="Bharti A.K."/>
            <person name="Saxena R.K."/>
            <person name="Schlueter J.A."/>
            <person name="Donoghue M.T."/>
            <person name="Azam S."/>
            <person name="Fan G."/>
            <person name="Whaley A.M."/>
            <person name="Farmer A.D."/>
            <person name="Sheridan J."/>
            <person name="Iwata A."/>
            <person name="Tuteja R."/>
            <person name="Penmetsa R.V."/>
            <person name="Wu W."/>
            <person name="Upadhyaya H.D."/>
            <person name="Yang S.P."/>
            <person name="Shah T."/>
            <person name="Saxena K.B."/>
            <person name="Michael T."/>
            <person name="McCombie W.R."/>
            <person name="Yang B."/>
            <person name="Zhang G."/>
            <person name="Yang H."/>
            <person name="Wang J."/>
            <person name="Spillane C."/>
            <person name="Cook D.R."/>
            <person name="May G.D."/>
            <person name="Xu X."/>
            <person name="Jackson S.A."/>
        </authorList>
    </citation>
    <scope>NUCLEOTIDE SEQUENCE [LARGE SCALE GENOMIC DNA]</scope>
    <source>
        <strain evidence="2">cv. Asha</strain>
    </source>
</reference>
<evidence type="ECO:0000313" key="2">
    <source>
        <dbReference type="Proteomes" id="UP000075243"/>
    </source>
</evidence>